<dbReference type="EMBL" id="FNXY01000001">
    <property type="protein sequence ID" value="SEI44298.1"/>
    <property type="molecule type" value="Genomic_DNA"/>
</dbReference>
<dbReference type="OrthoDB" id="9797023at2"/>
<organism evidence="4 5">
    <name type="scientific">Dyadobacter koreensis</name>
    <dbReference type="NCBI Taxonomy" id="408657"/>
    <lineage>
        <taxon>Bacteria</taxon>
        <taxon>Pseudomonadati</taxon>
        <taxon>Bacteroidota</taxon>
        <taxon>Cytophagia</taxon>
        <taxon>Cytophagales</taxon>
        <taxon>Spirosomataceae</taxon>
        <taxon>Dyadobacter</taxon>
    </lineage>
</organism>
<dbReference type="RefSeq" id="WP_090332076.1">
    <property type="nucleotide sequence ID" value="NZ_FNXY01000001.1"/>
</dbReference>
<name>A0A1H6QKR1_9BACT</name>
<protein>
    <submittedName>
        <fullName evidence="4">Starvation-inducible DNA-binding protein</fullName>
    </submittedName>
</protein>
<dbReference type="AlphaFoldDB" id="A0A1H6QKR1"/>
<accession>A0A1H6QKR1</accession>
<dbReference type="PRINTS" id="PR01346">
    <property type="entry name" value="HELNAPAPROT"/>
</dbReference>
<dbReference type="InterPro" id="IPR012347">
    <property type="entry name" value="Ferritin-like"/>
</dbReference>
<evidence type="ECO:0000259" key="3">
    <source>
        <dbReference type="Pfam" id="PF00210"/>
    </source>
</evidence>
<dbReference type="CDD" id="cd01043">
    <property type="entry name" value="DPS"/>
    <property type="match status" value="1"/>
</dbReference>
<dbReference type="PANTHER" id="PTHR42932:SF3">
    <property type="entry name" value="DNA PROTECTION DURING STARVATION PROTEIN"/>
    <property type="match status" value="1"/>
</dbReference>
<dbReference type="Pfam" id="PF00210">
    <property type="entry name" value="Ferritin"/>
    <property type="match status" value="1"/>
</dbReference>
<dbReference type="Gene3D" id="1.20.1260.10">
    <property type="match status" value="1"/>
</dbReference>
<dbReference type="GO" id="GO:0008199">
    <property type="term" value="F:ferric iron binding"/>
    <property type="evidence" value="ECO:0007669"/>
    <property type="project" value="InterPro"/>
</dbReference>
<dbReference type="STRING" id="408657.SAMN04487995_0772"/>
<keyword evidence="4" id="KW-0238">DNA-binding</keyword>
<evidence type="ECO:0000313" key="4">
    <source>
        <dbReference type="EMBL" id="SEI44298.1"/>
    </source>
</evidence>
<reference evidence="4 5" key="1">
    <citation type="submission" date="2016-10" db="EMBL/GenBank/DDBJ databases">
        <authorList>
            <person name="de Groot N.N."/>
        </authorList>
    </citation>
    <scope>NUCLEOTIDE SEQUENCE [LARGE SCALE GENOMIC DNA]</scope>
    <source>
        <strain evidence="4 5">DSM 19938</strain>
    </source>
</reference>
<dbReference type="InterPro" id="IPR009078">
    <property type="entry name" value="Ferritin-like_SF"/>
</dbReference>
<evidence type="ECO:0000256" key="2">
    <source>
        <dbReference type="RuleBase" id="RU003875"/>
    </source>
</evidence>
<feature type="domain" description="Ferritin/DPS" evidence="3">
    <location>
        <begin position="17"/>
        <end position="158"/>
    </location>
</feature>
<proteinExistence type="inferred from homology"/>
<comment type="similarity">
    <text evidence="1 2">Belongs to the Dps family.</text>
</comment>
<evidence type="ECO:0000256" key="1">
    <source>
        <dbReference type="ARBA" id="ARBA00009497"/>
    </source>
</evidence>
<evidence type="ECO:0000313" key="5">
    <source>
        <dbReference type="Proteomes" id="UP000199532"/>
    </source>
</evidence>
<dbReference type="InterPro" id="IPR008331">
    <property type="entry name" value="Ferritin_DPS_dom"/>
</dbReference>
<dbReference type="Proteomes" id="UP000199532">
    <property type="component" value="Unassembled WGS sequence"/>
</dbReference>
<dbReference type="PANTHER" id="PTHR42932">
    <property type="entry name" value="GENERAL STRESS PROTEIN 20U"/>
    <property type="match status" value="1"/>
</dbReference>
<dbReference type="SUPFAM" id="SSF47240">
    <property type="entry name" value="Ferritin-like"/>
    <property type="match status" value="1"/>
</dbReference>
<gene>
    <name evidence="4" type="ORF">SAMN04487995_0772</name>
</gene>
<keyword evidence="5" id="KW-1185">Reference proteome</keyword>
<dbReference type="PIRSF" id="PIRSF005900">
    <property type="entry name" value="Dps"/>
    <property type="match status" value="1"/>
</dbReference>
<sequence>MKTNIGIKEENRHAVAAQLVKLLADEYVLYTKTRKAHWNVEGPDFHSMHLFFEAQYRQLDELTDGVAERIRKIGHYAPATLTQLLQLTHLTEATARDNDSFGFLRELLEDHESIIEFLRGKINPFANEFGDLGTSDYITGLMETHEEMAWMIRAHFKK</sequence>
<dbReference type="GO" id="GO:0003677">
    <property type="term" value="F:DNA binding"/>
    <property type="evidence" value="ECO:0007669"/>
    <property type="project" value="UniProtKB-KW"/>
</dbReference>
<dbReference type="InterPro" id="IPR002177">
    <property type="entry name" value="DPS_DNA-bd"/>
</dbReference>